<reference evidence="1 2" key="1">
    <citation type="submission" date="2019-05" db="EMBL/GenBank/DDBJ databases">
        <title>Another draft genome of Portunus trituberculatus and its Hox gene families provides insights of decapod evolution.</title>
        <authorList>
            <person name="Jeong J.-H."/>
            <person name="Song I."/>
            <person name="Kim S."/>
            <person name="Choi T."/>
            <person name="Kim D."/>
            <person name="Ryu S."/>
            <person name="Kim W."/>
        </authorList>
    </citation>
    <scope>NUCLEOTIDE SEQUENCE [LARGE SCALE GENOMIC DNA]</scope>
    <source>
        <tissue evidence="1">Muscle</tissue>
    </source>
</reference>
<organism evidence="1 2">
    <name type="scientific">Portunus trituberculatus</name>
    <name type="common">Swimming crab</name>
    <name type="synonym">Neptunus trituberculatus</name>
    <dbReference type="NCBI Taxonomy" id="210409"/>
    <lineage>
        <taxon>Eukaryota</taxon>
        <taxon>Metazoa</taxon>
        <taxon>Ecdysozoa</taxon>
        <taxon>Arthropoda</taxon>
        <taxon>Crustacea</taxon>
        <taxon>Multicrustacea</taxon>
        <taxon>Malacostraca</taxon>
        <taxon>Eumalacostraca</taxon>
        <taxon>Eucarida</taxon>
        <taxon>Decapoda</taxon>
        <taxon>Pleocyemata</taxon>
        <taxon>Brachyura</taxon>
        <taxon>Eubrachyura</taxon>
        <taxon>Portunoidea</taxon>
        <taxon>Portunidae</taxon>
        <taxon>Portuninae</taxon>
        <taxon>Portunus</taxon>
    </lineage>
</organism>
<evidence type="ECO:0000313" key="2">
    <source>
        <dbReference type="Proteomes" id="UP000324222"/>
    </source>
</evidence>
<dbReference type="AlphaFoldDB" id="A0A5B7JSN0"/>
<dbReference type="EMBL" id="VSRR010125124">
    <property type="protein sequence ID" value="MPD00962.1"/>
    <property type="molecule type" value="Genomic_DNA"/>
</dbReference>
<gene>
    <name evidence="1" type="ORF">E2C01_096469</name>
</gene>
<comment type="caution">
    <text evidence="1">The sequence shown here is derived from an EMBL/GenBank/DDBJ whole genome shotgun (WGS) entry which is preliminary data.</text>
</comment>
<accession>A0A5B7JSN0</accession>
<sequence>MCQCAWCGGKTAGQAGSEVQQGGKRGLTARRTRDGTAIMAVQSVSCGTRQRVEVRRAALVLGKET</sequence>
<protein>
    <submittedName>
        <fullName evidence="1">Uncharacterized protein</fullName>
    </submittedName>
</protein>
<keyword evidence="2" id="KW-1185">Reference proteome</keyword>
<proteinExistence type="predicted"/>
<dbReference type="Proteomes" id="UP000324222">
    <property type="component" value="Unassembled WGS sequence"/>
</dbReference>
<evidence type="ECO:0000313" key="1">
    <source>
        <dbReference type="EMBL" id="MPD00962.1"/>
    </source>
</evidence>
<name>A0A5B7JSN0_PORTR</name>